<accession>A0A2P2PTH5</accession>
<protein>
    <submittedName>
        <fullName evidence="1">Uncharacterized protein</fullName>
    </submittedName>
</protein>
<dbReference type="AlphaFoldDB" id="A0A2P2PTH5"/>
<organism evidence="1">
    <name type="scientific">Rhizophora mucronata</name>
    <name type="common">Asiatic mangrove</name>
    <dbReference type="NCBI Taxonomy" id="61149"/>
    <lineage>
        <taxon>Eukaryota</taxon>
        <taxon>Viridiplantae</taxon>
        <taxon>Streptophyta</taxon>
        <taxon>Embryophyta</taxon>
        <taxon>Tracheophyta</taxon>
        <taxon>Spermatophyta</taxon>
        <taxon>Magnoliopsida</taxon>
        <taxon>eudicotyledons</taxon>
        <taxon>Gunneridae</taxon>
        <taxon>Pentapetalae</taxon>
        <taxon>rosids</taxon>
        <taxon>fabids</taxon>
        <taxon>Malpighiales</taxon>
        <taxon>Rhizophoraceae</taxon>
        <taxon>Rhizophora</taxon>
    </lineage>
</organism>
<dbReference type="EMBL" id="GGEC01077564">
    <property type="protein sequence ID" value="MBX58048.1"/>
    <property type="molecule type" value="Transcribed_RNA"/>
</dbReference>
<name>A0A2P2PTH5_RHIMU</name>
<sequence>MQLNVQQDASFSSCHLTKSERLKSAFLSLFPFRVVNVHTTLNQCVTDQ</sequence>
<evidence type="ECO:0000313" key="1">
    <source>
        <dbReference type="EMBL" id="MBX58048.1"/>
    </source>
</evidence>
<reference evidence="1" key="1">
    <citation type="submission" date="2018-02" db="EMBL/GenBank/DDBJ databases">
        <title>Rhizophora mucronata_Transcriptome.</title>
        <authorList>
            <person name="Meera S.P."/>
            <person name="Sreeshan A."/>
            <person name="Augustine A."/>
        </authorList>
    </citation>
    <scope>NUCLEOTIDE SEQUENCE</scope>
    <source>
        <tissue evidence="1">Leaf</tissue>
    </source>
</reference>
<proteinExistence type="predicted"/>